<dbReference type="Proteomes" id="UP000319818">
    <property type="component" value="Unassembled WGS sequence"/>
</dbReference>
<reference evidence="1 2" key="1">
    <citation type="submission" date="2019-06" db="EMBL/GenBank/DDBJ databases">
        <title>Sequencing the genomes of 1000 actinobacteria strains.</title>
        <authorList>
            <person name="Klenk H.-P."/>
        </authorList>
    </citation>
    <scope>NUCLEOTIDE SEQUENCE [LARGE SCALE GENOMIC DNA]</scope>
    <source>
        <strain evidence="1 2">DSM 45511</strain>
    </source>
</reference>
<evidence type="ECO:0000313" key="2">
    <source>
        <dbReference type="Proteomes" id="UP000319818"/>
    </source>
</evidence>
<protein>
    <submittedName>
        <fullName evidence="1">Uncharacterized protein</fullName>
    </submittedName>
</protein>
<gene>
    <name evidence="1" type="ORF">FB388_1465</name>
</gene>
<proteinExistence type="predicted"/>
<comment type="caution">
    <text evidence="1">The sequence shown here is derived from an EMBL/GenBank/DDBJ whole genome shotgun (WGS) entry which is preliminary data.</text>
</comment>
<organism evidence="1 2">
    <name type="scientific">Pseudonocardia cypriaca</name>
    <dbReference type="NCBI Taxonomy" id="882449"/>
    <lineage>
        <taxon>Bacteria</taxon>
        <taxon>Bacillati</taxon>
        <taxon>Actinomycetota</taxon>
        <taxon>Actinomycetes</taxon>
        <taxon>Pseudonocardiales</taxon>
        <taxon>Pseudonocardiaceae</taxon>
        <taxon>Pseudonocardia</taxon>
    </lineage>
</organism>
<dbReference type="RefSeq" id="WP_142098606.1">
    <property type="nucleotide sequence ID" value="NZ_VFPH01000001.1"/>
</dbReference>
<sequence length="164" mass="19025">MAISVPGGHYVCLCCGLFYPIQRPVSPNVEHRMHQSNTVPKRCSRCAPHRGDDAETRIRIAEDHARWYWEFAEQKDAETKAALAQVDEIKVQMGDTRDRMIAAFRSRDAYIRVLADVAKQHQPTRNGCSCRRRDCETFPITDQPWVRRKISELERCEDYDEDTA</sequence>
<name>A0A543GDF7_9PSEU</name>
<evidence type="ECO:0000313" key="1">
    <source>
        <dbReference type="EMBL" id="TQM44103.1"/>
    </source>
</evidence>
<dbReference type="AlphaFoldDB" id="A0A543GDF7"/>
<dbReference type="OrthoDB" id="4630849at2"/>
<dbReference type="EMBL" id="VFPH01000001">
    <property type="protein sequence ID" value="TQM44103.1"/>
    <property type="molecule type" value="Genomic_DNA"/>
</dbReference>
<accession>A0A543GDF7</accession>
<keyword evidence="2" id="KW-1185">Reference proteome</keyword>